<dbReference type="STRING" id="576137.A0A1L7WT50"/>
<sequence>MHDPDRLLALARAAGAYTKERLPTVQPFRRDSIATSPVDQADAKESLKVQRTSSVYYTDPTKQKRNLLRSKKEKAALLNPDNWTYTKAERYAVLDQQIRQGGPPGLAQAVISFNLRDPLDVNVGYAADKNGDAISTGKSNGWLELVAGRNGRNDVAYIRLLTNFGASQVSRDRALSIALDCKAIETAQELFRNNADPNAPGIADHFLAAISEQNQNLYTMFLTATTPLNTFYIDQALLAAIGQDSDLVALLIAHGADGLLDDGQALCAAISIGNLEQTAMILTGNEDPVTTSLDAATSTACAIMDEKTKVRFLDMLLCAGANADTSTLHDALLEAVKNNQNALVELLTHHGISTDRNGAEGLRLAVISGQIDLVEVLLRVPVPEASTSRALYEANGLEDLDAFEEIVKALVEKGVSQASLNKCLCDVVEKGCTSLAPMLIEKGAILDYDHARCVRAALRRNDFDLFGKLLKGPCQPSVLCEVLPDAMRIQPPSKRLDIMTRLLNKGVSGKQLHVGLQNIAANVKDPTDYSLIEILMRYHASVDFLDENGNCVCTAAAHQDERALDLLCQGTPGLDTVSEAIRFLPVSFATAEAGDYERQVGMMTTLLEKGARGTSVAEMLIKAARDDHREKALAALIRHGANANHQQGKAIEEALRLPRVSALGFICKDCKIEKETFAAQLQNVLKPQGFSLDKATLLVRTSSLKSYGYKGLLDQPLLNEVENKSGRIEVIRLLLDFGASADFQHAQALQYAVATGNVDVCSLLLGAGVKHANIVLAFPATSGILDRTRRYNLMKALAKSGGLNIGQDQALVQASREAIQYDLSHVKLLLDHHASPNFDGGAAVLESIKTKNLPLLKRFMITKLNKKTLSNAFALARKTECTQGERYDMFDTILADYLNENDVSATLIEVVLRDANDIKTSSLLLDHGASVEAENGSAIRVVSSAGSLDLLNLFLNRSPSQNSCNGSFQAATASALSLQQRRPIYHSLLKAGITRDLVSAALLEATRAEIVDHDLLTLLIGFNASLDFDAGSALHGIAARGDLATLNVLLTGDLSEQQTLDRSFSTSMKLTGSDRFAMARALLEKGPGVSQETVSHHLAQIVEEKDHDLLSLVMDYKPDPAYNGGESLILSAIAGDAKSTELLAKAEIPSEIVDQAFEQLLNARTIQSAPEGLQTAAILLTKGVSQRLVDHALLDGFDDVIGQLTKDLVEILIPYNPNTSGGNGKIFVDTARINDVELFRRLAFQDPDLNIVIPALIRALENEEELISFLEHLEDCVARESLLQDYVIFRALTAFPEGHLLAKHLLNHGCPANSKCDAELFGETESMTLLIWTLMSRRTPAISEDVVMEILEEGNDAEVSFQTPKTCTSATGLASTTGKNTVLKRLIELGVDLSHLDKDEHSALFNASGNGHLETAEILIKAGAKGDDGSLHEAAREAHPQVIELLLANGHRDDFPSAIHAEGRFGRTALEELCLNAAPGGEDWPKRIHESIALLLPSQIKNITQSGGKTMIHLALENESSLDVVRELLAFPAVWENINDPTYLYQDAQGYVYSPTKYVELLFAADSPEKCQQFQKLLHARKCKDRFYAHTVDQPEGACGLPEAVAEAVNKQKRADHEQREELKRRNQIAAHQRAIEAENYDRHIRAEKEKHNLFLRQLKEQETTEKQLAQNKQSLALQHARELQRERQESLKNENRLRLEGVNEEAARRRTNAEREQASELAHRRTLDQREASALQSKIAYEQQLIAAREAASQSEYNRQVALCERKDQSARYQAEQRARASQYD</sequence>
<evidence type="ECO:0000256" key="1">
    <source>
        <dbReference type="SAM" id="MobiDB-lite"/>
    </source>
</evidence>
<organism evidence="2 3">
    <name type="scientific">Phialocephala subalpina</name>
    <dbReference type="NCBI Taxonomy" id="576137"/>
    <lineage>
        <taxon>Eukaryota</taxon>
        <taxon>Fungi</taxon>
        <taxon>Dikarya</taxon>
        <taxon>Ascomycota</taxon>
        <taxon>Pezizomycotina</taxon>
        <taxon>Leotiomycetes</taxon>
        <taxon>Helotiales</taxon>
        <taxon>Mollisiaceae</taxon>
        <taxon>Phialocephala</taxon>
        <taxon>Phialocephala fortinii species complex</taxon>
    </lineage>
</organism>
<reference evidence="2 3" key="1">
    <citation type="submission" date="2016-03" db="EMBL/GenBank/DDBJ databases">
        <authorList>
            <person name="Ploux O."/>
        </authorList>
    </citation>
    <scope>NUCLEOTIDE SEQUENCE [LARGE SCALE GENOMIC DNA]</scope>
    <source>
        <strain evidence="2 3">UAMH 11012</strain>
    </source>
</reference>
<dbReference type="Proteomes" id="UP000184330">
    <property type="component" value="Unassembled WGS sequence"/>
</dbReference>
<dbReference type="PANTHER" id="PTHR24133:SF40">
    <property type="entry name" value="ANKYRIN REPEAT DOMAIN 44"/>
    <property type="match status" value="1"/>
</dbReference>
<dbReference type="InterPro" id="IPR002110">
    <property type="entry name" value="Ankyrin_rpt"/>
</dbReference>
<gene>
    <name evidence="2" type="ORF">PAC_05819</name>
</gene>
<dbReference type="SMART" id="SM00248">
    <property type="entry name" value="ANK"/>
    <property type="match status" value="13"/>
</dbReference>
<dbReference type="InterPro" id="IPR036770">
    <property type="entry name" value="Ankyrin_rpt-contain_sf"/>
</dbReference>
<dbReference type="EMBL" id="FJOG01000007">
    <property type="protein sequence ID" value="CZR55931.1"/>
    <property type="molecule type" value="Genomic_DNA"/>
</dbReference>
<protein>
    <submittedName>
        <fullName evidence="2">Uncharacterized protein</fullName>
    </submittedName>
</protein>
<evidence type="ECO:0000313" key="2">
    <source>
        <dbReference type="EMBL" id="CZR55931.1"/>
    </source>
</evidence>
<proteinExistence type="predicted"/>
<dbReference type="InterPro" id="IPR052391">
    <property type="entry name" value="E3_Ligase-Neurotoxin"/>
</dbReference>
<evidence type="ECO:0000313" key="3">
    <source>
        <dbReference type="Proteomes" id="UP000184330"/>
    </source>
</evidence>
<dbReference type="Pfam" id="PF12796">
    <property type="entry name" value="Ank_2"/>
    <property type="match status" value="1"/>
</dbReference>
<dbReference type="Gene3D" id="1.25.40.20">
    <property type="entry name" value="Ankyrin repeat-containing domain"/>
    <property type="match status" value="5"/>
</dbReference>
<keyword evidence="3" id="KW-1185">Reference proteome</keyword>
<accession>A0A1L7WT50</accession>
<dbReference type="OrthoDB" id="3182339at2759"/>
<dbReference type="SUPFAM" id="SSF48403">
    <property type="entry name" value="Ankyrin repeat"/>
    <property type="match status" value="3"/>
</dbReference>
<name>A0A1L7WT50_9HELO</name>
<dbReference type="PANTHER" id="PTHR24133">
    <property type="entry name" value="ANKYRIN DOMAIN-CONTAINING"/>
    <property type="match status" value="1"/>
</dbReference>
<feature type="region of interest" description="Disordered" evidence="1">
    <location>
        <begin position="1704"/>
        <end position="1728"/>
    </location>
</feature>